<dbReference type="Gene3D" id="1.25.40.10">
    <property type="entry name" value="Tetratricopeptide repeat domain"/>
    <property type="match status" value="1"/>
</dbReference>
<dbReference type="InterPro" id="IPR011990">
    <property type="entry name" value="TPR-like_helical_dom_sf"/>
</dbReference>
<evidence type="ECO:0008006" key="5">
    <source>
        <dbReference type="Google" id="ProtNLM"/>
    </source>
</evidence>
<feature type="compositionally biased region" description="Low complexity" evidence="1">
    <location>
        <begin position="67"/>
        <end position="84"/>
    </location>
</feature>
<keyword evidence="2" id="KW-0732">Signal</keyword>
<dbReference type="InterPro" id="IPR046960">
    <property type="entry name" value="PPR_At4g14850-like_plant"/>
</dbReference>
<evidence type="ECO:0000313" key="3">
    <source>
        <dbReference type="EMBL" id="KAF0935664.1"/>
    </source>
</evidence>
<evidence type="ECO:0000256" key="2">
    <source>
        <dbReference type="SAM" id="SignalP"/>
    </source>
</evidence>
<proteinExistence type="predicted"/>
<dbReference type="OrthoDB" id="10595188at2759"/>
<accession>A0A6G1FFR6</accession>
<feature type="signal peptide" evidence="2">
    <location>
        <begin position="1"/>
        <end position="22"/>
    </location>
</feature>
<keyword evidence="4" id="KW-1185">Reference proteome</keyword>
<evidence type="ECO:0000256" key="1">
    <source>
        <dbReference type="SAM" id="MobiDB-lite"/>
    </source>
</evidence>
<dbReference type="PANTHER" id="PTHR47926">
    <property type="entry name" value="PENTATRICOPEPTIDE REPEAT-CONTAINING PROTEIN"/>
    <property type="match status" value="1"/>
</dbReference>
<dbReference type="GO" id="GO:0009451">
    <property type="term" value="P:RNA modification"/>
    <property type="evidence" value="ECO:0007669"/>
    <property type="project" value="InterPro"/>
</dbReference>
<dbReference type="Proteomes" id="UP000479710">
    <property type="component" value="Unassembled WGS sequence"/>
</dbReference>
<dbReference type="EMBL" id="SPHZ02000001">
    <property type="protein sequence ID" value="KAF0935664.1"/>
    <property type="molecule type" value="Genomic_DNA"/>
</dbReference>
<name>A0A6G1FFR6_9ORYZ</name>
<dbReference type="PANTHER" id="PTHR47926:SF353">
    <property type="entry name" value="DYW DOMAIN-CONTAINING PROTEIN"/>
    <property type="match status" value="1"/>
</dbReference>
<sequence length="273" mass="30077">MAAAALPGWWALPFLRAPSSSAARALSSVATVAGGHDLPFLRTSSAVARAFSSSIAAVPGHQQQQKAPTSASATTAPSHATAAPITKQREGQPTPNKPRRMAANPLLFSLARVGHVKQAIKLLRQGVPANCEVFYELAASCSSPRLKEQLNDVHHYFLCSGLHSDTRVNNKLIEMYPKCDLLEFSRRTFDHMDIVHRDLYPWLVMIKVYYEKGEFEAAFILFQGLRSSYYHDTKKTNQLVSPVGSSDLVSIWQGEEGAEASRDGRSRQLARTR</sequence>
<reference evidence="3 4" key="1">
    <citation type="submission" date="2019-11" db="EMBL/GenBank/DDBJ databases">
        <title>Whole genome sequence of Oryza granulata.</title>
        <authorList>
            <person name="Li W."/>
        </authorList>
    </citation>
    <scope>NUCLEOTIDE SEQUENCE [LARGE SCALE GENOMIC DNA]</scope>
    <source>
        <strain evidence="4">cv. Menghai</strain>
        <tissue evidence="3">Leaf</tissue>
    </source>
</reference>
<dbReference type="AlphaFoldDB" id="A0A6G1FFR6"/>
<evidence type="ECO:0000313" key="4">
    <source>
        <dbReference type="Proteomes" id="UP000479710"/>
    </source>
</evidence>
<gene>
    <name evidence="3" type="ORF">E2562_035111</name>
</gene>
<feature type="region of interest" description="Disordered" evidence="1">
    <location>
        <begin position="58"/>
        <end position="100"/>
    </location>
</feature>
<comment type="caution">
    <text evidence="3">The sequence shown here is derived from an EMBL/GenBank/DDBJ whole genome shotgun (WGS) entry which is preliminary data.</text>
</comment>
<organism evidence="3 4">
    <name type="scientific">Oryza meyeriana var. granulata</name>
    <dbReference type="NCBI Taxonomy" id="110450"/>
    <lineage>
        <taxon>Eukaryota</taxon>
        <taxon>Viridiplantae</taxon>
        <taxon>Streptophyta</taxon>
        <taxon>Embryophyta</taxon>
        <taxon>Tracheophyta</taxon>
        <taxon>Spermatophyta</taxon>
        <taxon>Magnoliopsida</taxon>
        <taxon>Liliopsida</taxon>
        <taxon>Poales</taxon>
        <taxon>Poaceae</taxon>
        <taxon>BOP clade</taxon>
        <taxon>Oryzoideae</taxon>
        <taxon>Oryzeae</taxon>
        <taxon>Oryzinae</taxon>
        <taxon>Oryza</taxon>
        <taxon>Oryza meyeriana</taxon>
    </lineage>
</organism>
<protein>
    <recommendedName>
        <fullName evidence="5">Pentacotripeptide-repeat region of PRORP domain-containing protein</fullName>
    </recommendedName>
</protein>
<feature type="chain" id="PRO_5026311041" description="Pentacotripeptide-repeat region of PRORP domain-containing protein" evidence="2">
    <location>
        <begin position="23"/>
        <end position="273"/>
    </location>
</feature>
<dbReference type="GO" id="GO:0003723">
    <property type="term" value="F:RNA binding"/>
    <property type="evidence" value="ECO:0007669"/>
    <property type="project" value="InterPro"/>
</dbReference>